<evidence type="ECO:0000256" key="6">
    <source>
        <dbReference type="ARBA" id="ARBA00023163"/>
    </source>
</evidence>
<evidence type="ECO:0000256" key="3">
    <source>
        <dbReference type="ARBA" id="ARBA00022833"/>
    </source>
</evidence>
<dbReference type="GO" id="GO:0000981">
    <property type="term" value="F:DNA-binding transcription factor activity, RNA polymerase II-specific"/>
    <property type="evidence" value="ECO:0007669"/>
    <property type="project" value="InterPro"/>
</dbReference>
<feature type="compositionally biased region" description="Polar residues" evidence="8">
    <location>
        <begin position="185"/>
        <end position="195"/>
    </location>
</feature>
<dbReference type="SUPFAM" id="SSF57701">
    <property type="entry name" value="Zn2/Cys6 DNA-binding domain"/>
    <property type="match status" value="1"/>
</dbReference>
<comment type="subcellular location">
    <subcellularLocation>
        <location evidence="1">Nucleus</location>
    </subcellularLocation>
</comment>
<sequence length="804" mass="90336">MECKISEAQPRPVKTLRRCKACQPCQERKTKCDGQQPSCALCLEHGYACKYAEDRRQTARVTKAAISTVHGKIASLERVIKGLEDLTQSQGLIIQQLNSARPPVPSIISSNPVEANLTSPTSTFNPLPTPATYAENGSTQRLDARKPIDFVENVEVIHAVPQDRVLAGPGMRYAPEGIGRAGQPRNASVSPSSTRGFERQPAASQDKNDHIISGLNMRVSNSVHGLTSTFHPRPFSPKTTSYISLSVSPAETASEHQVSQTRQQREHGDDEVRARLFMYSALERQKEHGYMAERKYDLDGVDHETAMHLLDLHWNHQHCAYLFSYRPVIMHSLATGGPHANKLLLNALYYSSSLNSGRDYLREIGPDGQPAKNRFLVRFQELLLPELERSSIPSAVAFLQMGSSLFASGEQTAGWLYSGIGYRMIIDLGLHLDLGKIQSTGPNNRTTDETACFVDVELQRRVFWGAYVNDKFQSLFFGRSPVLPATGAEPPQILSDTYDELELWAPYVDPQDPSPLLHQYTPRPGYVISTFTWLLRLAEISSEITEYLYMPTIGKMKRSTALEHFSRLRNNLDRWNEELPTHLRFDPEKDPPPPTHQFNIHTTYHTLCILLHRPFLPDGHLKHFSLDEKSTQEVCISAALKIYRLAKAYRDTFTLRRAPYLFSYALFSAATVIPNHETPGWGHLARKDITVFFWNALIELQNGSNFGLKRPIKIIRDFMERSGVDIHVLAARLDTPPKNPAAACSVIDNGEPGNFSSDAGFGFDNNELRIPDLNLDGMDWLNDGTIDLSFKESDNMLYGLFRSS</sequence>
<dbReference type="SMART" id="SM00906">
    <property type="entry name" value="Fungal_trans"/>
    <property type="match status" value="1"/>
</dbReference>
<dbReference type="OrthoDB" id="2154091at2759"/>
<dbReference type="PROSITE" id="PS50048">
    <property type="entry name" value="ZN2_CY6_FUNGAL_2"/>
    <property type="match status" value="1"/>
</dbReference>
<gene>
    <name evidence="10" type="ORF">B7463_g5138</name>
</gene>
<dbReference type="InterPro" id="IPR001138">
    <property type="entry name" value="Zn2Cys6_DnaBD"/>
</dbReference>
<name>A0A3E2HCP5_SCYLI</name>
<dbReference type="EMBL" id="NCSJ02000081">
    <property type="protein sequence ID" value="RFU31199.1"/>
    <property type="molecule type" value="Genomic_DNA"/>
</dbReference>
<evidence type="ECO:0000259" key="9">
    <source>
        <dbReference type="PROSITE" id="PS50048"/>
    </source>
</evidence>
<dbReference type="CDD" id="cd12148">
    <property type="entry name" value="fungal_TF_MHR"/>
    <property type="match status" value="1"/>
</dbReference>
<proteinExistence type="predicted"/>
<dbReference type="PANTHER" id="PTHR31313:SF86">
    <property type="entry name" value="ZN(2)-C6 FUNGAL-TYPE DOMAIN-CONTAINING PROTEIN"/>
    <property type="match status" value="1"/>
</dbReference>
<keyword evidence="2" id="KW-0479">Metal-binding</keyword>
<keyword evidence="3" id="KW-0862">Zinc</keyword>
<evidence type="ECO:0000313" key="10">
    <source>
        <dbReference type="EMBL" id="RFU31199.1"/>
    </source>
</evidence>
<keyword evidence="6" id="KW-0804">Transcription</keyword>
<feature type="non-terminal residue" evidence="10">
    <location>
        <position position="1"/>
    </location>
</feature>
<dbReference type="GO" id="GO:0005634">
    <property type="term" value="C:nucleus"/>
    <property type="evidence" value="ECO:0007669"/>
    <property type="project" value="UniProtKB-SubCell"/>
</dbReference>
<evidence type="ECO:0000256" key="1">
    <source>
        <dbReference type="ARBA" id="ARBA00004123"/>
    </source>
</evidence>
<feature type="domain" description="Zn(2)-C6 fungal-type" evidence="9">
    <location>
        <begin position="21"/>
        <end position="51"/>
    </location>
</feature>
<dbReference type="InterPro" id="IPR007219">
    <property type="entry name" value="XnlR_reg_dom"/>
</dbReference>
<dbReference type="GO" id="GO:0008270">
    <property type="term" value="F:zinc ion binding"/>
    <property type="evidence" value="ECO:0007669"/>
    <property type="project" value="InterPro"/>
</dbReference>
<organism evidence="10 11">
    <name type="scientific">Scytalidium lignicola</name>
    <name type="common">Hyphomycete</name>
    <dbReference type="NCBI Taxonomy" id="5539"/>
    <lineage>
        <taxon>Eukaryota</taxon>
        <taxon>Fungi</taxon>
        <taxon>Dikarya</taxon>
        <taxon>Ascomycota</taxon>
        <taxon>Pezizomycotina</taxon>
        <taxon>Leotiomycetes</taxon>
        <taxon>Leotiomycetes incertae sedis</taxon>
        <taxon>Scytalidium</taxon>
    </lineage>
</organism>
<keyword evidence="4" id="KW-0805">Transcription regulation</keyword>
<feature type="compositionally biased region" description="Polar residues" evidence="8">
    <location>
        <begin position="247"/>
        <end position="262"/>
    </location>
</feature>
<keyword evidence="5" id="KW-0238">DNA-binding</keyword>
<keyword evidence="11" id="KW-1185">Reference proteome</keyword>
<dbReference type="PANTHER" id="PTHR31313">
    <property type="entry name" value="TY1 ENHANCER ACTIVATOR"/>
    <property type="match status" value="1"/>
</dbReference>
<dbReference type="SMART" id="SM00066">
    <property type="entry name" value="GAL4"/>
    <property type="match status" value="1"/>
</dbReference>
<dbReference type="InterPro" id="IPR051615">
    <property type="entry name" value="Transcr_Regulatory_Elem"/>
</dbReference>
<dbReference type="CDD" id="cd00067">
    <property type="entry name" value="GAL4"/>
    <property type="match status" value="1"/>
</dbReference>
<reference evidence="10 11" key="1">
    <citation type="submission" date="2018-05" db="EMBL/GenBank/DDBJ databases">
        <title>Draft genome sequence of Scytalidium lignicola DSM 105466, a ubiquitous saprotrophic fungus.</title>
        <authorList>
            <person name="Buettner E."/>
            <person name="Gebauer A.M."/>
            <person name="Hofrichter M."/>
            <person name="Liers C."/>
            <person name="Kellner H."/>
        </authorList>
    </citation>
    <scope>NUCLEOTIDE SEQUENCE [LARGE SCALE GENOMIC DNA]</scope>
    <source>
        <strain evidence="10 11">DSM 105466</strain>
    </source>
</reference>
<dbReference type="Pfam" id="PF00172">
    <property type="entry name" value="Zn_clus"/>
    <property type="match status" value="1"/>
</dbReference>
<feature type="region of interest" description="Disordered" evidence="8">
    <location>
        <begin position="247"/>
        <end position="270"/>
    </location>
</feature>
<dbReference type="STRING" id="5539.A0A3E2HCP5"/>
<dbReference type="Gene3D" id="4.10.240.10">
    <property type="entry name" value="Zn(2)-C6 fungal-type DNA-binding domain"/>
    <property type="match status" value="1"/>
</dbReference>
<dbReference type="AlphaFoldDB" id="A0A3E2HCP5"/>
<comment type="caution">
    <text evidence="10">The sequence shown here is derived from an EMBL/GenBank/DDBJ whole genome shotgun (WGS) entry which is preliminary data.</text>
</comment>
<dbReference type="GO" id="GO:0003677">
    <property type="term" value="F:DNA binding"/>
    <property type="evidence" value="ECO:0007669"/>
    <property type="project" value="UniProtKB-KW"/>
</dbReference>
<dbReference type="Pfam" id="PF04082">
    <property type="entry name" value="Fungal_trans"/>
    <property type="match status" value="1"/>
</dbReference>
<evidence type="ECO:0000256" key="5">
    <source>
        <dbReference type="ARBA" id="ARBA00023125"/>
    </source>
</evidence>
<feature type="non-terminal residue" evidence="10">
    <location>
        <position position="804"/>
    </location>
</feature>
<feature type="region of interest" description="Disordered" evidence="8">
    <location>
        <begin position="176"/>
        <end position="206"/>
    </location>
</feature>
<evidence type="ECO:0000256" key="7">
    <source>
        <dbReference type="ARBA" id="ARBA00023242"/>
    </source>
</evidence>
<dbReference type="InterPro" id="IPR036864">
    <property type="entry name" value="Zn2-C6_fun-type_DNA-bd_sf"/>
</dbReference>
<evidence type="ECO:0000256" key="4">
    <source>
        <dbReference type="ARBA" id="ARBA00023015"/>
    </source>
</evidence>
<evidence type="ECO:0000313" key="11">
    <source>
        <dbReference type="Proteomes" id="UP000258309"/>
    </source>
</evidence>
<dbReference type="OMA" id="NINKMTR"/>
<accession>A0A3E2HCP5</accession>
<evidence type="ECO:0000256" key="8">
    <source>
        <dbReference type="SAM" id="MobiDB-lite"/>
    </source>
</evidence>
<keyword evidence="7" id="KW-0539">Nucleus</keyword>
<protein>
    <recommendedName>
        <fullName evidence="9">Zn(2)-C6 fungal-type domain-containing protein</fullName>
    </recommendedName>
</protein>
<dbReference type="GO" id="GO:0006351">
    <property type="term" value="P:DNA-templated transcription"/>
    <property type="evidence" value="ECO:0007669"/>
    <property type="project" value="InterPro"/>
</dbReference>
<evidence type="ECO:0000256" key="2">
    <source>
        <dbReference type="ARBA" id="ARBA00022723"/>
    </source>
</evidence>
<dbReference type="Proteomes" id="UP000258309">
    <property type="component" value="Unassembled WGS sequence"/>
</dbReference>